<dbReference type="RefSeq" id="WP_073313627.1">
    <property type="nucleotide sequence ID" value="NZ_FQYP01000001.1"/>
</dbReference>
<dbReference type="GO" id="GO:0046872">
    <property type="term" value="F:metal ion binding"/>
    <property type="evidence" value="ECO:0007669"/>
    <property type="project" value="UniProtKB-KW"/>
</dbReference>
<feature type="binding site" evidence="3">
    <location>
        <position position="225"/>
    </location>
    <ligand>
        <name>Mg(2+)</name>
        <dbReference type="ChEBI" id="CHEBI:18420"/>
        <label>1</label>
    </ligand>
</feature>
<dbReference type="STRING" id="570521.SAMN04488508_101557"/>
<dbReference type="InterPro" id="IPR050792">
    <property type="entry name" value="ADP-ribosylglycohydrolase"/>
</dbReference>
<dbReference type="Gene3D" id="1.10.4080.10">
    <property type="entry name" value="ADP-ribosylation/Crystallin J1"/>
    <property type="match status" value="1"/>
</dbReference>
<comment type="similarity">
    <text evidence="1">Belongs to the ADP-ribosylglycohydrolase family.</text>
</comment>
<dbReference type="InterPro" id="IPR005502">
    <property type="entry name" value="Ribosyl_crysJ1"/>
</dbReference>
<sequence>MIIEAAIGDAYGAGFEFRKDAFIKANNTLTTYHSHGLYTEIYKKYTDDTQMAIAIAELLVEEDDWTQEKVADKFVEVFHRDIRRGYSNRVYDALYSSKTGKDFLKTINNESSGNGAAMRAYTLGYIRDIDQLKAFVEIQARTSHDTQEGITGALRIALAVHYYLYVNEGSLIDFLDETIQEKGNYQIVSPIDMHSYPTTNAVIPLVIEATSMQSCLQKGIDYGGDTDTVAEMSMAILSVKKGVINDLPSFLYDELENGKYGRDYLVTLDRKLQQKFGF</sequence>
<keyword evidence="5" id="KW-1185">Reference proteome</keyword>
<feature type="binding site" evidence="3">
    <location>
        <position position="46"/>
    </location>
    <ligand>
        <name>Mg(2+)</name>
        <dbReference type="ChEBI" id="CHEBI:18420"/>
        <label>1</label>
    </ligand>
</feature>
<dbReference type="SUPFAM" id="SSF101478">
    <property type="entry name" value="ADP-ribosylglycohydrolase"/>
    <property type="match status" value="1"/>
</dbReference>
<dbReference type="GO" id="GO:0016787">
    <property type="term" value="F:hydrolase activity"/>
    <property type="evidence" value="ECO:0007669"/>
    <property type="project" value="UniProtKB-KW"/>
</dbReference>
<dbReference type="OrthoDB" id="9798107at2"/>
<name>A0A1M6AZN0_9FLAO</name>
<proteinExistence type="inferred from homology"/>
<evidence type="ECO:0000313" key="4">
    <source>
        <dbReference type="EMBL" id="SHI41935.1"/>
    </source>
</evidence>
<reference evidence="5" key="1">
    <citation type="submission" date="2016-11" db="EMBL/GenBank/DDBJ databases">
        <authorList>
            <person name="Varghese N."/>
            <person name="Submissions S."/>
        </authorList>
    </citation>
    <scope>NUCLEOTIDE SEQUENCE [LARGE SCALE GENOMIC DNA]</scope>
    <source>
        <strain evidence="5">DSM 22623</strain>
    </source>
</reference>
<comment type="cofactor">
    <cofactor evidence="3">
        <name>Mg(2+)</name>
        <dbReference type="ChEBI" id="CHEBI:18420"/>
    </cofactor>
    <text evidence="3">Binds 2 magnesium ions per subunit.</text>
</comment>
<evidence type="ECO:0000313" key="5">
    <source>
        <dbReference type="Proteomes" id="UP000184432"/>
    </source>
</evidence>
<feature type="binding site" evidence="3">
    <location>
        <position position="48"/>
    </location>
    <ligand>
        <name>Mg(2+)</name>
        <dbReference type="ChEBI" id="CHEBI:18420"/>
        <label>1</label>
    </ligand>
</feature>
<protein>
    <submittedName>
        <fullName evidence="4">ADP-ribosylglycohydrolase</fullName>
    </submittedName>
</protein>
<organism evidence="4 5">
    <name type="scientific">Aquimarina spongiae</name>
    <dbReference type="NCBI Taxonomy" id="570521"/>
    <lineage>
        <taxon>Bacteria</taxon>
        <taxon>Pseudomonadati</taxon>
        <taxon>Bacteroidota</taxon>
        <taxon>Flavobacteriia</taxon>
        <taxon>Flavobacteriales</taxon>
        <taxon>Flavobacteriaceae</taxon>
        <taxon>Aquimarina</taxon>
    </lineage>
</organism>
<dbReference type="EMBL" id="FQYP01000001">
    <property type="protein sequence ID" value="SHI41935.1"/>
    <property type="molecule type" value="Genomic_DNA"/>
</dbReference>
<feature type="binding site" evidence="3">
    <location>
        <position position="228"/>
    </location>
    <ligand>
        <name>Mg(2+)</name>
        <dbReference type="ChEBI" id="CHEBI:18420"/>
        <label>1</label>
    </ligand>
</feature>
<evidence type="ECO:0000256" key="2">
    <source>
        <dbReference type="ARBA" id="ARBA00022801"/>
    </source>
</evidence>
<keyword evidence="3" id="KW-0460">Magnesium</keyword>
<dbReference type="PANTHER" id="PTHR16222:SF24">
    <property type="entry name" value="ADP-RIBOSYLHYDROLASE ARH3"/>
    <property type="match status" value="1"/>
</dbReference>
<dbReference type="Proteomes" id="UP000184432">
    <property type="component" value="Unassembled WGS sequence"/>
</dbReference>
<feature type="binding site" evidence="3">
    <location>
        <position position="47"/>
    </location>
    <ligand>
        <name>Mg(2+)</name>
        <dbReference type="ChEBI" id="CHEBI:18420"/>
        <label>1</label>
    </ligand>
</feature>
<evidence type="ECO:0000256" key="3">
    <source>
        <dbReference type="PIRSR" id="PIRSR605502-1"/>
    </source>
</evidence>
<keyword evidence="2 4" id="KW-0378">Hydrolase</keyword>
<accession>A0A1M6AZN0</accession>
<dbReference type="InterPro" id="IPR036705">
    <property type="entry name" value="Ribosyl_crysJ1_sf"/>
</dbReference>
<dbReference type="PANTHER" id="PTHR16222">
    <property type="entry name" value="ADP-RIBOSYLGLYCOHYDROLASE"/>
    <property type="match status" value="1"/>
</dbReference>
<evidence type="ECO:0000256" key="1">
    <source>
        <dbReference type="ARBA" id="ARBA00010702"/>
    </source>
</evidence>
<dbReference type="Pfam" id="PF03747">
    <property type="entry name" value="ADP_ribosyl_GH"/>
    <property type="match status" value="1"/>
</dbReference>
<gene>
    <name evidence="4" type="ORF">SAMN04488508_101557</name>
</gene>
<feature type="binding site" evidence="3">
    <location>
        <position position="227"/>
    </location>
    <ligand>
        <name>Mg(2+)</name>
        <dbReference type="ChEBI" id="CHEBI:18420"/>
        <label>1</label>
    </ligand>
</feature>
<dbReference type="AlphaFoldDB" id="A0A1M6AZN0"/>
<keyword evidence="3" id="KW-0479">Metal-binding</keyword>